<evidence type="ECO:0000256" key="2">
    <source>
        <dbReference type="SAM" id="MobiDB-lite"/>
    </source>
</evidence>
<evidence type="ECO:0000256" key="1">
    <source>
        <dbReference type="SAM" id="Coils"/>
    </source>
</evidence>
<dbReference type="EMBL" id="ML992516">
    <property type="protein sequence ID" value="KAF2219424.1"/>
    <property type="molecule type" value="Genomic_DNA"/>
</dbReference>
<keyword evidence="1" id="KW-0175">Coiled coil</keyword>
<sequence length="645" mass="72161">MEDDTDRATSAGDDSIAHGVNDAATQTDLSTPEMKSPALRPTTLEGAIAELQVLTADRLSLEKKDANLRIELARAKHRESEQAIQLADLQQRLVNQETRAHHEEMLRVMVTMDLEQAHRNLNTANFGRGEVARLRREIVRRENDAARDMRNVTIQVERLKRENVQLQNDSLQFRNSTVRESDDANAQIMKLRRECDRLKGDAALDKHKAMEKLASLEQENALLGAKVEDLTVRAARSQTEIEILTESNEEEKRRLHELAAADAALQVRHKRAQEQARGFLVKYNQLVVLVRKLTDKDCANLVAENLGIDDLVLLQYSSRYNLDNDHHWQPPSYDQVQLREVPLDRLPSSPLLADEYIYSHTVGKTAEYGWQVVVDNSMLIQLAKEPSKFDSGVEGCEALKMIIALQNSLECAFAGQTPISDSTVNLALFVLQKLSHNEYSVASCIAPTNLPDLDFNPTTTSPFKPRWRTHIFGGYSILTDIVDQRYTACIPALGDASDEAKGSPNARHEAGYGLCSLPSTTLTTFVDDLDSIVGTKLPSGQTVDRVETPDATFWLVRALTGLGKTFLALRKDHSSGRTTGLLGTPRVTEDDGTFSLTWADVCLQVHSEQLSEGMLDYLTRGTGSNGYRYGYDEGRRRRFFLKSLN</sequence>
<name>A0A6A6G1A7_9PEZI</name>
<protein>
    <submittedName>
        <fullName evidence="3">Uncharacterized protein</fullName>
    </submittedName>
</protein>
<feature type="region of interest" description="Disordered" evidence="2">
    <location>
        <begin position="1"/>
        <end position="38"/>
    </location>
</feature>
<evidence type="ECO:0000313" key="3">
    <source>
        <dbReference type="EMBL" id="KAF2219424.1"/>
    </source>
</evidence>
<keyword evidence="4" id="KW-1185">Reference proteome</keyword>
<evidence type="ECO:0000313" key="4">
    <source>
        <dbReference type="Proteomes" id="UP000799538"/>
    </source>
</evidence>
<reference evidence="4" key="1">
    <citation type="journal article" date="2020" name="Stud. Mycol.">
        <title>101 Dothideomycetes genomes: A test case for predicting lifestyles and emergence of pathogens.</title>
        <authorList>
            <person name="Haridas S."/>
            <person name="Albert R."/>
            <person name="Binder M."/>
            <person name="Bloem J."/>
            <person name="LaButti K."/>
            <person name="Salamov A."/>
            <person name="Andreopoulos B."/>
            <person name="Baker S."/>
            <person name="Barry K."/>
            <person name="Bills G."/>
            <person name="Bluhm B."/>
            <person name="Cannon C."/>
            <person name="Castanera R."/>
            <person name="Culley D."/>
            <person name="Daum C."/>
            <person name="Ezra D."/>
            <person name="Gonzalez J."/>
            <person name="Henrissat B."/>
            <person name="Kuo A."/>
            <person name="Liang C."/>
            <person name="Lipzen A."/>
            <person name="Lutzoni F."/>
            <person name="Magnuson J."/>
            <person name="Mondo S."/>
            <person name="Nolan M."/>
            <person name="Ohm R."/>
            <person name="Pangilinan J."/>
            <person name="Park H.-J."/>
            <person name="Ramirez L."/>
            <person name="Alfaro M."/>
            <person name="Sun H."/>
            <person name="Tritt A."/>
            <person name="Yoshinaga Y."/>
            <person name="Zwiers L.-H."/>
            <person name="Turgeon B."/>
            <person name="Goodwin S."/>
            <person name="Spatafora J."/>
            <person name="Crous P."/>
            <person name="Grigoriev I."/>
        </authorList>
    </citation>
    <scope>NUCLEOTIDE SEQUENCE [LARGE SCALE GENOMIC DNA]</scope>
    <source>
        <strain evidence="4">CECT 20119</strain>
    </source>
</reference>
<proteinExistence type="predicted"/>
<gene>
    <name evidence="3" type="ORF">BDZ85DRAFT_285268</name>
</gene>
<dbReference type="AlphaFoldDB" id="A0A6A6G1A7"/>
<accession>A0A6A6G1A7</accession>
<organism evidence="3 4">
    <name type="scientific">Elsinoe ampelina</name>
    <dbReference type="NCBI Taxonomy" id="302913"/>
    <lineage>
        <taxon>Eukaryota</taxon>
        <taxon>Fungi</taxon>
        <taxon>Dikarya</taxon>
        <taxon>Ascomycota</taxon>
        <taxon>Pezizomycotina</taxon>
        <taxon>Dothideomycetes</taxon>
        <taxon>Dothideomycetidae</taxon>
        <taxon>Myriangiales</taxon>
        <taxon>Elsinoaceae</taxon>
        <taxon>Elsinoe</taxon>
    </lineage>
</organism>
<feature type="coiled-coil region" evidence="1">
    <location>
        <begin position="142"/>
        <end position="261"/>
    </location>
</feature>
<dbReference type="Proteomes" id="UP000799538">
    <property type="component" value="Unassembled WGS sequence"/>
</dbReference>
<feature type="coiled-coil region" evidence="1">
    <location>
        <begin position="44"/>
        <end position="92"/>
    </location>
</feature>